<dbReference type="CDD" id="cd17332">
    <property type="entry name" value="MFS_MelB_like"/>
    <property type="match status" value="1"/>
</dbReference>
<feature type="transmembrane region" description="Helical" evidence="8">
    <location>
        <begin position="40"/>
        <end position="61"/>
    </location>
</feature>
<keyword evidence="4 8" id="KW-0812">Transmembrane</keyword>
<feature type="transmembrane region" description="Helical" evidence="8">
    <location>
        <begin position="348"/>
        <end position="369"/>
    </location>
</feature>
<dbReference type="GO" id="GO:0008643">
    <property type="term" value="P:carbohydrate transport"/>
    <property type="evidence" value="ECO:0007669"/>
    <property type="project" value="InterPro"/>
</dbReference>
<keyword evidence="2" id="KW-0813">Transport</keyword>
<evidence type="ECO:0000313" key="10">
    <source>
        <dbReference type="Proteomes" id="UP000199025"/>
    </source>
</evidence>
<dbReference type="PANTHER" id="PTHR11328">
    <property type="entry name" value="MAJOR FACILITATOR SUPERFAMILY DOMAIN-CONTAINING PROTEIN"/>
    <property type="match status" value="1"/>
</dbReference>
<feature type="transmembrane region" description="Helical" evidence="8">
    <location>
        <begin position="293"/>
        <end position="314"/>
    </location>
</feature>
<dbReference type="PROSITE" id="PS00872">
    <property type="entry name" value="NA_GALACTOSIDE_SYMP"/>
    <property type="match status" value="1"/>
</dbReference>
<comment type="subcellular location">
    <subcellularLocation>
        <location evidence="1">Cell membrane</location>
        <topology evidence="1">Multi-pass membrane protein</topology>
    </subcellularLocation>
</comment>
<feature type="transmembrane region" description="Helical" evidence="8">
    <location>
        <begin position="326"/>
        <end position="342"/>
    </location>
</feature>
<dbReference type="RefSeq" id="WP_091508749.1">
    <property type="nucleotide sequence ID" value="NZ_CBDQZW010000008.1"/>
</dbReference>
<feature type="transmembrane region" description="Helical" evidence="8">
    <location>
        <begin position="433"/>
        <end position="455"/>
    </location>
</feature>
<dbReference type="SUPFAM" id="SSF103473">
    <property type="entry name" value="MFS general substrate transporter"/>
    <property type="match status" value="1"/>
</dbReference>
<dbReference type="NCBIfam" id="TIGR00792">
    <property type="entry name" value="gph"/>
    <property type="match status" value="1"/>
</dbReference>
<dbReference type="GO" id="GO:0005886">
    <property type="term" value="C:plasma membrane"/>
    <property type="evidence" value="ECO:0007669"/>
    <property type="project" value="UniProtKB-SubCell"/>
</dbReference>
<dbReference type="PANTHER" id="PTHR11328:SF24">
    <property type="entry name" value="MAJOR FACILITATOR SUPERFAMILY (MFS) PROFILE DOMAIN-CONTAINING PROTEIN"/>
    <property type="match status" value="1"/>
</dbReference>
<dbReference type="InterPro" id="IPR036259">
    <property type="entry name" value="MFS_trans_sf"/>
</dbReference>
<accession>A0A1I3UN72</accession>
<dbReference type="Proteomes" id="UP000199025">
    <property type="component" value="Unassembled WGS sequence"/>
</dbReference>
<dbReference type="Pfam" id="PF13347">
    <property type="entry name" value="MFS_2"/>
    <property type="match status" value="1"/>
</dbReference>
<reference evidence="9 10" key="1">
    <citation type="submission" date="2016-10" db="EMBL/GenBank/DDBJ databases">
        <authorList>
            <person name="de Groot N.N."/>
        </authorList>
    </citation>
    <scope>NUCLEOTIDE SEQUENCE [LARGE SCALE GENOMIC DNA]</scope>
    <source>
        <strain evidence="9 10">DSM 44468</strain>
    </source>
</reference>
<feature type="transmembrane region" description="Helical" evidence="8">
    <location>
        <begin position="174"/>
        <end position="197"/>
    </location>
</feature>
<evidence type="ECO:0000256" key="4">
    <source>
        <dbReference type="ARBA" id="ARBA00022692"/>
    </source>
</evidence>
<dbReference type="GO" id="GO:0015293">
    <property type="term" value="F:symporter activity"/>
    <property type="evidence" value="ECO:0007669"/>
    <property type="project" value="InterPro"/>
</dbReference>
<evidence type="ECO:0000256" key="1">
    <source>
        <dbReference type="ARBA" id="ARBA00004651"/>
    </source>
</evidence>
<dbReference type="InterPro" id="IPR018043">
    <property type="entry name" value="Na/Gal_symport_CS"/>
</dbReference>
<gene>
    <name evidence="9" type="ORF">SAMN05421835_109138</name>
</gene>
<protein>
    <submittedName>
        <fullName evidence="9">Glycoside/pentoside/hexuronide:cation symporter, GPH family</fullName>
    </submittedName>
</protein>
<evidence type="ECO:0000256" key="8">
    <source>
        <dbReference type="SAM" id="Phobius"/>
    </source>
</evidence>
<keyword evidence="3" id="KW-1003">Cell membrane</keyword>
<dbReference type="EMBL" id="FORP01000009">
    <property type="protein sequence ID" value="SFJ84103.1"/>
    <property type="molecule type" value="Genomic_DNA"/>
</dbReference>
<feature type="transmembrane region" description="Helical" evidence="8">
    <location>
        <begin position="67"/>
        <end position="88"/>
    </location>
</feature>
<evidence type="ECO:0000256" key="6">
    <source>
        <dbReference type="ARBA" id="ARBA00023136"/>
    </source>
</evidence>
<dbReference type="GO" id="GO:0006814">
    <property type="term" value="P:sodium ion transport"/>
    <property type="evidence" value="ECO:0007669"/>
    <property type="project" value="InterPro"/>
</dbReference>
<name>A0A1I3UN72_9PSEU</name>
<dbReference type="Gene3D" id="1.20.1250.20">
    <property type="entry name" value="MFS general substrate transporter like domains"/>
    <property type="match status" value="2"/>
</dbReference>
<feature type="transmembrane region" description="Helical" evidence="8">
    <location>
        <begin position="390"/>
        <end position="413"/>
    </location>
</feature>
<evidence type="ECO:0000313" key="9">
    <source>
        <dbReference type="EMBL" id="SFJ84103.1"/>
    </source>
</evidence>
<keyword evidence="6 8" id="KW-0472">Membrane</keyword>
<keyword evidence="5 8" id="KW-1133">Transmembrane helix</keyword>
<evidence type="ECO:0000256" key="5">
    <source>
        <dbReference type="ARBA" id="ARBA00022989"/>
    </source>
</evidence>
<dbReference type="InterPro" id="IPR039672">
    <property type="entry name" value="MFS_2"/>
</dbReference>
<feature type="region of interest" description="Disordered" evidence="7">
    <location>
        <begin position="1"/>
        <end position="30"/>
    </location>
</feature>
<feature type="transmembrane region" description="Helical" evidence="8">
    <location>
        <begin position="261"/>
        <end position="287"/>
    </location>
</feature>
<evidence type="ECO:0000256" key="7">
    <source>
        <dbReference type="SAM" id="MobiDB-lite"/>
    </source>
</evidence>
<dbReference type="AlphaFoldDB" id="A0A1I3UN72"/>
<dbReference type="InterPro" id="IPR001927">
    <property type="entry name" value="Na/Gal_symport"/>
</dbReference>
<proteinExistence type="predicted"/>
<feature type="transmembrane region" description="Helical" evidence="8">
    <location>
        <begin position="209"/>
        <end position="232"/>
    </location>
</feature>
<evidence type="ECO:0000256" key="2">
    <source>
        <dbReference type="ARBA" id="ARBA00022448"/>
    </source>
</evidence>
<feature type="transmembrane region" description="Helical" evidence="8">
    <location>
        <begin position="133"/>
        <end position="153"/>
    </location>
</feature>
<sequence length="481" mass="50412">MSGRQNSPVHDPATADGGPPGRPLDPADDPRAVRHRERAAFALGDIASNLVWTTISSYLLFFYTDVALIGAAAAGTLMLVARLLDAVFDPVVGLLLDRTSTRWGRARPYLLFGAPLLGGLTFLTFLTPGGGGGLTVAYAAVTFVLVGFAYSLVNVPYGAAMAMTTRDSGTRMSLAGFRTFGVGLGIIVVSSLTQPLVRAIGGTEQSRSGFAWTIGGYAVVSTLLIWVVFALVRERVPLTPSARERGSTAASLKTLLRNKPWLSVFGFSILSFARLGVVTGGAVYFAIHALGDPGAIPVILLAFSLSAVVGSLLTARVLRLLGQRRGIVLGLALSVVLSVPLLFLRHDLVAFCLVFFVLNVVGGFGFVAAPALTADTAEWQEWRSGRRNEGLLFAGYSMSTKIGAALGSALLAWGLAAISYDPAAVTPAVSDDVVWLFIGLPAVIGLLQIAAIAPYDLERRLPSLRADLAARAETGGPAGSL</sequence>
<dbReference type="OrthoDB" id="181905at2"/>
<feature type="transmembrane region" description="Helical" evidence="8">
    <location>
        <begin position="109"/>
        <end position="127"/>
    </location>
</feature>
<evidence type="ECO:0000256" key="3">
    <source>
        <dbReference type="ARBA" id="ARBA00022475"/>
    </source>
</evidence>
<keyword evidence="10" id="KW-1185">Reference proteome</keyword>
<dbReference type="STRING" id="115433.SAMN05421835_109138"/>
<organism evidence="9 10">
    <name type="scientific">Amycolatopsis sacchari</name>
    <dbReference type="NCBI Taxonomy" id="115433"/>
    <lineage>
        <taxon>Bacteria</taxon>
        <taxon>Bacillati</taxon>
        <taxon>Actinomycetota</taxon>
        <taxon>Actinomycetes</taxon>
        <taxon>Pseudonocardiales</taxon>
        <taxon>Pseudonocardiaceae</taxon>
        <taxon>Amycolatopsis</taxon>
    </lineage>
</organism>